<dbReference type="EMBL" id="CM055112">
    <property type="protein sequence ID" value="KAJ7517256.1"/>
    <property type="molecule type" value="Genomic_DNA"/>
</dbReference>
<dbReference type="Proteomes" id="UP001162992">
    <property type="component" value="Chromosome 21"/>
</dbReference>
<accession>A0ACC2AIA4</accession>
<protein>
    <submittedName>
        <fullName evidence="1">Uncharacterized protein</fullName>
    </submittedName>
</protein>
<comment type="caution">
    <text evidence="1">The sequence shown here is derived from an EMBL/GenBank/DDBJ whole genome shotgun (WGS) entry which is preliminary data.</text>
</comment>
<sequence length="843" mass="94039">MKVHTNRLVCNWWKAVRRAGKKSLARARPLMEGAFSAKFGFRTLRAVRPVILLLVSLHVGLFVMSMIMTAALIEAGCSQTFVVATSAIATGAGVRLIWFVGTGMSQAATAATMTAEGRDSMFSSILQGKGFTRTERRMWYKRWLWWGRFGALIALVQLLGATYLTYLAVESVSRRRSKSPSLSCFKGGGGHLVALSRNVLITLPVAAWALAFAQCYVGSDVLSWRSLYEMHNEAWKAHYREIFDHGIREFLCCIGRSKYLSTLDEDEVGSVAALLGDLVAYRAAGASHLEFLAGIALLREQQPKSRLSDHFPQAPDSLIREATILHPYAVAAYTGPLLDIGRNPLFFPCAWVYRQGVLTPWSRSRRPILEGDNWWRGHAAAFLKGAQLPPEALHKGRVHQKNREAVYFVIVLQHLRCVLVTVRGTETPEDLLTDGLCRECKLSDSDLSAFLKGDLLSETEKHNFFATMPHFGHAGVVEAARELAFQLDNVGGGEVLNTSNSRSHPLNGYYEPLKQEEGFLSSLLGLGGECEGYALRFVGHSLGGAIAALTAMRLFDRYPSLHVYAYGVLPCLDNITAQACSSFVTSIIYNDEFSSRLSVASILRLRTEALRALAADSSTDSALITKLAKRLFGSEIAARFLNYPKNSNNVKQEYNKDGELQQHRRRHSEHKLTGNGNGNDSFHKEVEVLMTSVSDKQIKFDSAVLECAEDEDYHQQFDQKEEPLENCLAEASEDSNRLLSNGQHDDHQSMPLEMFVPGLVIHLICDEEESGWPSLLKMPFSSQQGGSRTLRAVLRHRESFKDLLISPSMFLDHMPWRCQRALNYCVQSMTELERGLRSDLDFV</sequence>
<keyword evidence="2" id="KW-1185">Reference proteome</keyword>
<reference evidence="2" key="1">
    <citation type="journal article" date="2024" name="Proc. Natl. Acad. Sci. U.S.A.">
        <title>Extraordinary preservation of gene collinearity over three hundred million years revealed in homosporous lycophytes.</title>
        <authorList>
            <person name="Li C."/>
            <person name="Wickell D."/>
            <person name="Kuo L.Y."/>
            <person name="Chen X."/>
            <person name="Nie B."/>
            <person name="Liao X."/>
            <person name="Peng D."/>
            <person name="Ji J."/>
            <person name="Jenkins J."/>
            <person name="Williams M."/>
            <person name="Shu S."/>
            <person name="Plott C."/>
            <person name="Barry K."/>
            <person name="Rajasekar S."/>
            <person name="Grimwood J."/>
            <person name="Han X."/>
            <person name="Sun S."/>
            <person name="Hou Z."/>
            <person name="He W."/>
            <person name="Dai G."/>
            <person name="Sun C."/>
            <person name="Schmutz J."/>
            <person name="Leebens-Mack J.H."/>
            <person name="Li F.W."/>
            <person name="Wang L."/>
        </authorList>
    </citation>
    <scope>NUCLEOTIDE SEQUENCE [LARGE SCALE GENOMIC DNA]</scope>
    <source>
        <strain evidence="2">cv. PW_Plant_1</strain>
    </source>
</reference>
<organism evidence="1 2">
    <name type="scientific">Diphasiastrum complanatum</name>
    <name type="common">Issler's clubmoss</name>
    <name type="synonym">Lycopodium complanatum</name>
    <dbReference type="NCBI Taxonomy" id="34168"/>
    <lineage>
        <taxon>Eukaryota</taxon>
        <taxon>Viridiplantae</taxon>
        <taxon>Streptophyta</taxon>
        <taxon>Embryophyta</taxon>
        <taxon>Tracheophyta</taxon>
        <taxon>Lycopodiopsida</taxon>
        <taxon>Lycopodiales</taxon>
        <taxon>Lycopodiaceae</taxon>
        <taxon>Lycopodioideae</taxon>
        <taxon>Diphasiastrum</taxon>
    </lineage>
</organism>
<evidence type="ECO:0000313" key="2">
    <source>
        <dbReference type="Proteomes" id="UP001162992"/>
    </source>
</evidence>
<evidence type="ECO:0000313" key="1">
    <source>
        <dbReference type="EMBL" id="KAJ7517256.1"/>
    </source>
</evidence>
<proteinExistence type="predicted"/>
<gene>
    <name evidence="1" type="ORF">O6H91_21G016100</name>
</gene>
<name>A0ACC2AIA4_DIPCM</name>